<keyword evidence="2" id="KW-1185">Reference proteome</keyword>
<reference evidence="1 2" key="1">
    <citation type="submission" date="2016-10" db="EMBL/GenBank/DDBJ databases">
        <authorList>
            <person name="de Groot N.N."/>
        </authorList>
    </citation>
    <scope>NUCLEOTIDE SEQUENCE [LARGE SCALE GENOMIC DNA]</scope>
    <source>
        <strain evidence="1 2">DSM 20581</strain>
    </source>
</reference>
<evidence type="ECO:0000313" key="1">
    <source>
        <dbReference type="EMBL" id="SFQ33222.1"/>
    </source>
</evidence>
<dbReference type="Proteomes" id="UP000199136">
    <property type="component" value="Unassembled WGS sequence"/>
</dbReference>
<organism evidence="1 2">
    <name type="scientific">Desemzia incerta</name>
    <dbReference type="NCBI Taxonomy" id="82801"/>
    <lineage>
        <taxon>Bacteria</taxon>
        <taxon>Bacillati</taxon>
        <taxon>Bacillota</taxon>
        <taxon>Bacilli</taxon>
        <taxon>Lactobacillales</taxon>
        <taxon>Carnobacteriaceae</taxon>
        <taxon>Desemzia</taxon>
    </lineage>
</organism>
<sequence length="86" mass="9868">MKAILDRIEEGKAVLLIQDVEKEWIIDKNHLPHGSNVGDWLTIQITEGRISDMTIDQALTQEKKKTAEDLLTSIRKQPKGSKFKRK</sequence>
<dbReference type="AlphaFoldDB" id="A0A1I5XML6"/>
<dbReference type="RefSeq" id="WP_092480536.1">
    <property type="nucleotide sequence ID" value="NZ_CP126128.1"/>
</dbReference>
<evidence type="ECO:0000313" key="2">
    <source>
        <dbReference type="Proteomes" id="UP000199136"/>
    </source>
</evidence>
<dbReference type="Pfam" id="PF11213">
    <property type="entry name" value="DUF3006"/>
    <property type="match status" value="1"/>
</dbReference>
<name>A0A1I5XML6_9LACT</name>
<dbReference type="OrthoDB" id="2366034at2"/>
<gene>
    <name evidence="1" type="ORF">SAMN04488506_1497</name>
</gene>
<dbReference type="InterPro" id="IPR021377">
    <property type="entry name" value="DUF3006"/>
</dbReference>
<evidence type="ECO:0008006" key="3">
    <source>
        <dbReference type="Google" id="ProtNLM"/>
    </source>
</evidence>
<dbReference type="STRING" id="82801.SAMN04488506_1497"/>
<protein>
    <recommendedName>
        <fullName evidence="3">DUF3006 domain-containing protein</fullName>
    </recommendedName>
</protein>
<accession>A0A1I5XML6</accession>
<dbReference type="EMBL" id="FOXW01000005">
    <property type="protein sequence ID" value="SFQ33222.1"/>
    <property type="molecule type" value="Genomic_DNA"/>
</dbReference>
<proteinExistence type="predicted"/>